<proteinExistence type="predicted"/>
<organism evidence="1 2">
    <name type="scientific">Lacimicrobium alkaliphilum</name>
    <dbReference type="NCBI Taxonomy" id="1526571"/>
    <lineage>
        <taxon>Bacteria</taxon>
        <taxon>Pseudomonadati</taxon>
        <taxon>Pseudomonadota</taxon>
        <taxon>Gammaproteobacteria</taxon>
        <taxon>Alteromonadales</taxon>
        <taxon>Alteromonadaceae</taxon>
        <taxon>Lacimicrobium</taxon>
    </lineage>
</organism>
<dbReference type="RefSeq" id="WP_062480584.1">
    <property type="nucleotide sequence ID" value="NZ_CP013650.1"/>
</dbReference>
<protein>
    <submittedName>
        <fullName evidence="1">Polyketide cyclase</fullName>
    </submittedName>
</protein>
<sequence length="177" mass="20259">MNILKKSLTVLLLLLLILVGIGFVLPSEFRVQRDIVIEATPQQVYARLDDLREWQDWGVWFKRDPDMQLRYEGPDSGIGMRSIWQSDTEGSGQMEIIAAEPNKRLVYSLYFPEYEMGSTGEFILTEHEQGTKVVWQDYGDVGPNPFMHYMALMMDSMIGPDFETGLENLKTLTENGG</sequence>
<accession>A0A0U3BB88</accession>
<dbReference type="Proteomes" id="UP000068447">
    <property type="component" value="Chromosome"/>
</dbReference>
<dbReference type="Gene3D" id="3.30.530.20">
    <property type="match status" value="1"/>
</dbReference>
<dbReference type="Pfam" id="PF10604">
    <property type="entry name" value="Polyketide_cyc2"/>
    <property type="match status" value="1"/>
</dbReference>
<dbReference type="SUPFAM" id="SSF55961">
    <property type="entry name" value="Bet v1-like"/>
    <property type="match status" value="1"/>
</dbReference>
<dbReference type="EMBL" id="CP013650">
    <property type="protein sequence ID" value="ALS98901.1"/>
    <property type="molecule type" value="Genomic_DNA"/>
</dbReference>
<dbReference type="STRING" id="1526571.AT746_11875"/>
<evidence type="ECO:0000313" key="2">
    <source>
        <dbReference type="Proteomes" id="UP000068447"/>
    </source>
</evidence>
<dbReference type="KEGG" id="lal:AT746_11875"/>
<keyword evidence="2" id="KW-1185">Reference proteome</keyword>
<dbReference type="OrthoDB" id="9807923at2"/>
<dbReference type="InterPro" id="IPR019587">
    <property type="entry name" value="Polyketide_cyclase/dehydratase"/>
</dbReference>
<gene>
    <name evidence="1" type="ORF">AT746_11875</name>
</gene>
<reference evidence="1 2" key="1">
    <citation type="submission" date="2015-12" db="EMBL/GenBank/DDBJ databases">
        <title>Complete genome of Lacimicrobium alkaliphilum KCTC 32984.</title>
        <authorList>
            <person name="Kim S.-G."/>
            <person name="Lee Y.-J."/>
        </authorList>
    </citation>
    <scope>NUCLEOTIDE SEQUENCE [LARGE SCALE GENOMIC DNA]</scope>
    <source>
        <strain evidence="1 2">YelD216</strain>
    </source>
</reference>
<dbReference type="CDD" id="cd07818">
    <property type="entry name" value="SRPBCC_1"/>
    <property type="match status" value="1"/>
</dbReference>
<name>A0A0U3BB88_9ALTE</name>
<evidence type="ECO:0000313" key="1">
    <source>
        <dbReference type="EMBL" id="ALS98901.1"/>
    </source>
</evidence>
<dbReference type="InterPro" id="IPR023393">
    <property type="entry name" value="START-like_dom_sf"/>
</dbReference>
<dbReference type="AlphaFoldDB" id="A0A0U3BB88"/>